<organism evidence="12 13">
    <name type="scientific">Gymnopilus junonius</name>
    <name type="common">Spectacular rustgill mushroom</name>
    <name type="synonym">Gymnopilus spectabilis subsp. junonius</name>
    <dbReference type="NCBI Taxonomy" id="109634"/>
    <lineage>
        <taxon>Eukaryota</taxon>
        <taxon>Fungi</taxon>
        <taxon>Dikarya</taxon>
        <taxon>Basidiomycota</taxon>
        <taxon>Agaricomycotina</taxon>
        <taxon>Agaricomycetes</taxon>
        <taxon>Agaricomycetidae</taxon>
        <taxon>Agaricales</taxon>
        <taxon>Agaricineae</taxon>
        <taxon>Hymenogastraceae</taxon>
        <taxon>Gymnopilus</taxon>
    </lineage>
</organism>
<dbReference type="AlphaFoldDB" id="A0A9P5TNT4"/>
<dbReference type="PANTHER" id="PTHR47634">
    <property type="entry name" value="PROTEIN KINASE DOMAIN-CONTAINING PROTEIN-RELATED"/>
    <property type="match status" value="1"/>
</dbReference>
<dbReference type="InterPro" id="IPR000719">
    <property type="entry name" value="Prot_kinase_dom"/>
</dbReference>
<dbReference type="InterPro" id="IPR017441">
    <property type="entry name" value="Protein_kinase_ATP_BS"/>
</dbReference>
<comment type="catalytic activity">
    <reaction evidence="8">
        <text>L-seryl-[protein] + ATP = O-phospho-L-seryl-[protein] + ADP + H(+)</text>
        <dbReference type="Rhea" id="RHEA:17989"/>
        <dbReference type="Rhea" id="RHEA-COMP:9863"/>
        <dbReference type="Rhea" id="RHEA-COMP:11604"/>
        <dbReference type="ChEBI" id="CHEBI:15378"/>
        <dbReference type="ChEBI" id="CHEBI:29999"/>
        <dbReference type="ChEBI" id="CHEBI:30616"/>
        <dbReference type="ChEBI" id="CHEBI:83421"/>
        <dbReference type="ChEBI" id="CHEBI:456216"/>
        <dbReference type="EC" id="2.7.11.1"/>
    </reaction>
</comment>
<evidence type="ECO:0000256" key="3">
    <source>
        <dbReference type="ARBA" id="ARBA00022679"/>
    </source>
</evidence>
<keyword evidence="2 10" id="KW-0723">Serine/threonine-protein kinase</keyword>
<accession>A0A9P5TNT4</accession>
<dbReference type="InterPro" id="IPR008271">
    <property type="entry name" value="Ser/Thr_kinase_AS"/>
</dbReference>
<evidence type="ECO:0000313" key="13">
    <source>
        <dbReference type="Proteomes" id="UP000724874"/>
    </source>
</evidence>
<reference evidence="12" key="1">
    <citation type="submission" date="2020-11" db="EMBL/GenBank/DDBJ databases">
        <authorList>
            <consortium name="DOE Joint Genome Institute"/>
            <person name="Ahrendt S."/>
            <person name="Riley R."/>
            <person name="Andreopoulos W."/>
            <person name="LaButti K."/>
            <person name="Pangilinan J."/>
            <person name="Ruiz-duenas F.J."/>
            <person name="Barrasa J.M."/>
            <person name="Sanchez-Garcia M."/>
            <person name="Camarero S."/>
            <person name="Miyauchi S."/>
            <person name="Serrano A."/>
            <person name="Linde D."/>
            <person name="Babiker R."/>
            <person name="Drula E."/>
            <person name="Ayuso-Fernandez I."/>
            <person name="Pacheco R."/>
            <person name="Padilla G."/>
            <person name="Ferreira P."/>
            <person name="Barriuso J."/>
            <person name="Kellner H."/>
            <person name="Castanera R."/>
            <person name="Alfaro M."/>
            <person name="Ramirez L."/>
            <person name="Pisabarro A.G."/>
            <person name="Kuo A."/>
            <person name="Tritt A."/>
            <person name="Lipzen A."/>
            <person name="He G."/>
            <person name="Yan M."/>
            <person name="Ng V."/>
            <person name="Cullen D."/>
            <person name="Martin F."/>
            <person name="Rosso M.-N."/>
            <person name="Henrissat B."/>
            <person name="Hibbett D."/>
            <person name="Martinez A.T."/>
            <person name="Grigoriev I.V."/>
        </authorList>
    </citation>
    <scope>NUCLEOTIDE SEQUENCE</scope>
    <source>
        <strain evidence="12">AH 44721</strain>
    </source>
</reference>
<evidence type="ECO:0000259" key="11">
    <source>
        <dbReference type="PROSITE" id="PS50011"/>
    </source>
</evidence>
<dbReference type="InterPro" id="IPR051334">
    <property type="entry name" value="SRPK"/>
</dbReference>
<keyword evidence="6 9" id="KW-0067">ATP-binding</keyword>
<name>A0A9P5TNT4_GYMJU</name>
<dbReference type="EMBL" id="JADNYJ010000031">
    <property type="protein sequence ID" value="KAF8903368.1"/>
    <property type="molecule type" value="Genomic_DNA"/>
</dbReference>
<dbReference type="GO" id="GO:0050684">
    <property type="term" value="P:regulation of mRNA processing"/>
    <property type="evidence" value="ECO:0007669"/>
    <property type="project" value="TreeGrafter"/>
</dbReference>
<dbReference type="GO" id="GO:0005524">
    <property type="term" value="F:ATP binding"/>
    <property type="evidence" value="ECO:0007669"/>
    <property type="project" value="UniProtKB-UniRule"/>
</dbReference>
<evidence type="ECO:0000256" key="8">
    <source>
        <dbReference type="ARBA" id="ARBA00048679"/>
    </source>
</evidence>
<dbReference type="PROSITE" id="PS00108">
    <property type="entry name" value="PROTEIN_KINASE_ST"/>
    <property type="match status" value="1"/>
</dbReference>
<evidence type="ECO:0000256" key="7">
    <source>
        <dbReference type="ARBA" id="ARBA00047899"/>
    </source>
</evidence>
<evidence type="ECO:0000256" key="10">
    <source>
        <dbReference type="RuleBase" id="RU000304"/>
    </source>
</evidence>
<dbReference type="OrthoDB" id="5979581at2759"/>
<evidence type="ECO:0000256" key="2">
    <source>
        <dbReference type="ARBA" id="ARBA00022527"/>
    </source>
</evidence>
<evidence type="ECO:0000256" key="4">
    <source>
        <dbReference type="ARBA" id="ARBA00022741"/>
    </source>
</evidence>
<dbReference type="GO" id="GO:0005634">
    <property type="term" value="C:nucleus"/>
    <property type="evidence" value="ECO:0007669"/>
    <property type="project" value="TreeGrafter"/>
</dbReference>
<dbReference type="SUPFAM" id="SSF56112">
    <property type="entry name" value="Protein kinase-like (PK-like)"/>
    <property type="match status" value="1"/>
</dbReference>
<protein>
    <recommendedName>
        <fullName evidence="1">non-specific serine/threonine protein kinase</fullName>
        <ecNumber evidence="1">2.7.11.1</ecNumber>
    </recommendedName>
</protein>
<proteinExistence type="inferred from homology"/>
<evidence type="ECO:0000256" key="6">
    <source>
        <dbReference type="ARBA" id="ARBA00022840"/>
    </source>
</evidence>
<dbReference type="Proteomes" id="UP000724874">
    <property type="component" value="Unassembled WGS sequence"/>
</dbReference>
<dbReference type="InterPro" id="IPR011009">
    <property type="entry name" value="Kinase-like_dom_sf"/>
</dbReference>
<dbReference type="PANTHER" id="PTHR47634:SF9">
    <property type="entry name" value="PROTEIN KINASE DOMAIN-CONTAINING PROTEIN-RELATED"/>
    <property type="match status" value="1"/>
</dbReference>
<evidence type="ECO:0000256" key="5">
    <source>
        <dbReference type="ARBA" id="ARBA00022777"/>
    </source>
</evidence>
<dbReference type="Gene3D" id="1.10.510.10">
    <property type="entry name" value="Transferase(Phosphotransferase) domain 1"/>
    <property type="match status" value="1"/>
</dbReference>
<dbReference type="EC" id="2.7.11.1" evidence="1"/>
<evidence type="ECO:0000313" key="12">
    <source>
        <dbReference type="EMBL" id="KAF8903368.1"/>
    </source>
</evidence>
<dbReference type="Pfam" id="PF00069">
    <property type="entry name" value="Pkinase"/>
    <property type="match status" value="1"/>
</dbReference>
<keyword evidence="4 9" id="KW-0547">Nucleotide-binding</keyword>
<feature type="binding site" evidence="9">
    <location>
        <position position="81"/>
    </location>
    <ligand>
        <name>ATP</name>
        <dbReference type="ChEBI" id="CHEBI:30616"/>
    </ligand>
</feature>
<keyword evidence="13" id="KW-1185">Reference proteome</keyword>
<dbReference type="Gene3D" id="3.30.200.20">
    <property type="entry name" value="Phosphorylase Kinase, domain 1"/>
    <property type="match status" value="1"/>
</dbReference>
<comment type="similarity">
    <text evidence="10">Belongs to the protein kinase superfamily.</text>
</comment>
<dbReference type="GO" id="GO:0004674">
    <property type="term" value="F:protein serine/threonine kinase activity"/>
    <property type="evidence" value="ECO:0007669"/>
    <property type="project" value="UniProtKB-KW"/>
</dbReference>
<keyword evidence="5 12" id="KW-0418">Kinase</keyword>
<evidence type="ECO:0000256" key="1">
    <source>
        <dbReference type="ARBA" id="ARBA00012513"/>
    </source>
</evidence>
<gene>
    <name evidence="12" type="ORF">CPB84DRAFT_1746302</name>
</gene>
<sequence length="423" mass="47597">MSLTTSPPSPVKSSQQLVHNIPIEEELLPDYQFQHFYPVKLGQVLDGAYEVVVKIGYGSSSTVWLAKDTRCQQPTRFVALKICTNDHADGDSASHELNISNHIASANPSHPGWGFVRTILDSFELKGPHGTHLCLVYEPLREPLWLLQTRYVGDRFSPDLLKLILRYILYGLDYLHSECHVIHTDLKPDNILVGLESLSVLEQVARDEVEEPSPHKDLEDRTIYLPRNDFGDPESGPGKPVLTDFDIAVSGDVSHPLLHLIQPDSYRAPEVVLGAPWSYSADIWNVGIMVNYGPSSAKNAFILTLRQMWDLLEGRSLCDQEDPEYGRHTDRTHLSQLIGLLGPPPKVLLDQGEYSPKWFNSEGTFKFSELIPTGISLADRVTVMDGNDKRLFLDFAGRMLQWLPENRGTAKELLADPWLHSFL</sequence>
<dbReference type="GO" id="GO:0000245">
    <property type="term" value="P:spliceosomal complex assembly"/>
    <property type="evidence" value="ECO:0007669"/>
    <property type="project" value="TreeGrafter"/>
</dbReference>
<comment type="catalytic activity">
    <reaction evidence="7">
        <text>L-threonyl-[protein] + ATP = O-phospho-L-threonyl-[protein] + ADP + H(+)</text>
        <dbReference type="Rhea" id="RHEA:46608"/>
        <dbReference type="Rhea" id="RHEA-COMP:11060"/>
        <dbReference type="Rhea" id="RHEA-COMP:11605"/>
        <dbReference type="ChEBI" id="CHEBI:15378"/>
        <dbReference type="ChEBI" id="CHEBI:30013"/>
        <dbReference type="ChEBI" id="CHEBI:30616"/>
        <dbReference type="ChEBI" id="CHEBI:61977"/>
        <dbReference type="ChEBI" id="CHEBI:456216"/>
        <dbReference type="EC" id="2.7.11.1"/>
    </reaction>
</comment>
<dbReference type="GO" id="GO:0005737">
    <property type="term" value="C:cytoplasm"/>
    <property type="evidence" value="ECO:0007669"/>
    <property type="project" value="TreeGrafter"/>
</dbReference>
<feature type="domain" description="Protein kinase" evidence="11">
    <location>
        <begin position="49"/>
        <end position="423"/>
    </location>
</feature>
<dbReference type="PROSITE" id="PS50011">
    <property type="entry name" value="PROTEIN_KINASE_DOM"/>
    <property type="match status" value="1"/>
</dbReference>
<comment type="caution">
    <text evidence="12">The sequence shown here is derived from an EMBL/GenBank/DDBJ whole genome shotgun (WGS) entry which is preliminary data.</text>
</comment>
<dbReference type="PROSITE" id="PS00107">
    <property type="entry name" value="PROTEIN_KINASE_ATP"/>
    <property type="match status" value="1"/>
</dbReference>
<evidence type="ECO:0000256" key="9">
    <source>
        <dbReference type="PROSITE-ProRule" id="PRU10141"/>
    </source>
</evidence>
<dbReference type="SMART" id="SM00220">
    <property type="entry name" value="S_TKc"/>
    <property type="match status" value="1"/>
</dbReference>
<keyword evidence="3" id="KW-0808">Transferase</keyword>